<reference evidence="2" key="2">
    <citation type="submission" date="2015-08" db="UniProtKB">
        <authorList>
            <consortium name="WormBaseParasite"/>
        </authorList>
    </citation>
    <scope>IDENTIFICATION</scope>
</reference>
<dbReference type="Gene3D" id="1.10.357.40">
    <property type="entry name" value="YbiA-like"/>
    <property type="match status" value="1"/>
</dbReference>
<accession>A0A0K0F295</accession>
<organism evidence="1 2">
    <name type="scientific">Strongyloides venezuelensis</name>
    <name type="common">Threadworm</name>
    <dbReference type="NCBI Taxonomy" id="75913"/>
    <lineage>
        <taxon>Eukaryota</taxon>
        <taxon>Metazoa</taxon>
        <taxon>Ecdysozoa</taxon>
        <taxon>Nematoda</taxon>
        <taxon>Chromadorea</taxon>
        <taxon>Rhabditida</taxon>
        <taxon>Tylenchina</taxon>
        <taxon>Panagrolaimomorpha</taxon>
        <taxon>Strongyloidoidea</taxon>
        <taxon>Strongyloididae</taxon>
        <taxon>Strongyloides</taxon>
    </lineage>
</organism>
<dbReference type="InterPro" id="IPR012816">
    <property type="entry name" value="NADAR"/>
</dbReference>
<dbReference type="SUPFAM" id="SSF143990">
    <property type="entry name" value="YbiA-like"/>
    <property type="match status" value="1"/>
</dbReference>
<dbReference type="AlphaFoldDB" id="A0A0K0F295"/>
<evidence type="ECO:0000313" key="2">
    <source>
        <dbReference type="WBParaSite" id="SVE_0292200.1"/>
    </source>
</evidence>
<name>A0A0K0F295_STRVS</name>
<sequence>MVFRNFRTAGLILKAKYAHRAKFLGRKISNFNDSTWTRLRSNIMYKGLKIKFSNLDLKKKLKEFYINNIKCRIFIEYSNSGFWGAQNIFDDNEQTIQKSVISFTDIQYSGKFKLSEFTYNETIKILLQELSEEFGYSIVEFKLKNIHTSTPVFSRNKSINNISTCISSIHGDTTSKSCYENLLNKSTNIEKDFKNDFVLNKSTNDEKEVQNDFILKKSNDIGISTTMSAAIFSPQLSKVMPTNENKQQINFVEINKPDDLMILDKTAMEGATKIINSDEVFTYVIVRRDSKNKLRLTRRKMPSNTKISYCYTICLNSFIKKYELTPETVINIHTDDVIMINLLRDIFQGTKSFTSNITPSAAKEMCETKLLIDKIKKLNVLFIKNIKDSQLMNFADKEATKLLQGNSLNLMKTIEETSFLNTTSEN</sequence>
<dbReference type="WBParaSite" id="SVE_0292200.1">
    <property type="protein sequence ID" value="SVE_0292200.1"/>
    <property type="gene ID" value="SVE_0292200"/>
</dbReference>
<keyword evidence="1" id="KW-1185">Reference proteome</keyword>
<protein>
    <submittedName>
        <fullName evidence="2">DUF1768 domain-containing protein</fullName>
    </submittedName>
</protein>
<evidence type="ECO:0000313" key="1">
    <source>
        <dbReference type="Proteomes" id="UP000035680"/>
    </source>
</evidence>
<reference evidence="1" key="1">
    <citation type="submission" date="2014-07" db="EMBL/GenBank/DDBJ databases">
        <authorList>
            <person name="Martin A.A"/>
            <person name="De Silva N."/>
        </authorList>
    </citation>
    <scope>NUCLEOTIDE SEQUENCE</scope>
</reference>
<proteinExistence type="predicted"/>
<dbReference type="CDD" id="cd15457">
    <property type="entry name" value="NADAR"/>
    <property type="match status" value="1"/>
</dbReference>
<dbReference type="Proteomes" id="UP000035680">
    <property type="component" value="Unassembled WGS sequence"/>
</dbReference>
<dbReference type="InterPro" id="IPR037238">
    <property type="entry name" value="YbiA-like_sf"/>
</dbReference>